<comment type="similarity">
    <text evidence="1 4">Belongs to the bacterial ribosomal protein bL19 family.</text>
</comment>
<dbReference type="PANTHER" id="PTHR15680:SF9">
    <property type="entry name" value="LARGE RIBOSOMAL SUBUNIT PROTEIN BL19M"/>
    <property type="match status" value="1"/>
</dbReference>
<dbReference type="GO" id="GO:0003735">
    <property type="term" value="F:structural constituent of ribosome"/>
    <property type="evidence" value="ECO:0007669"/>
    <property type="project" value="InterPro"/>
</dbReference>
<dbReference type="NCBIfam" id="TIGR01024">
    <property type="entry name" value="rplS_bact"/>
    <property type="match status" value="1"/>
</dbReference>
<keyword evidence="3 4" id="KW-0687">Ribonucleoprotein</keyword>
<feature type="compositionally biased region" description="Basic and acidic residues" evidence="5">
    <location>
        <begin position="186"/>
        <end position="198"/>
    </location>
</feature>
<feature type="compositionally biased region" description="Basic and acidic residues" evidence="5">
    <location>
        <begin position="134"/>
        <end position="143"/>
    </location>
</feature>
<dbReference type="PRINTS" id="PR00061">
    <property type="entry name" value="RIBOSOMALL19"/>
</dbReference>
<comment type="caution">
    <text evidence="6">The sequence shown here is derived from an EMBL/GenBank/DDBJ whole genome shotgun (WGS) entry which is preliminary data.</text>
</comment>
<dbReference type="GO" id="GO:0022625">
    <property type="term" value="C:cytosolic large ribosomal subunit"/>
    <property type="evidence" value="ECO:0007669"/>
    <property type="project" value="TreeGrafter"/>
</dbReference>
<evidence type="ECO:0000313" key="7">
    <source>
        <dbReference type="Proteomes" id="UP000177481"/>
    </source>
</evidence>
<gene>
    <name evidence="6" type="ORF">A3A71_00990</name>
</gene>
<dbReference type="STRING" id="1797471.A3A71_00990"/>
<evidence type="ECO:0000313" key="6">
    <source>
        <dbReference type="EMBL" id="OGD64616.1"/>
    </source>
</evidence>
<proteinExistence type="inferred from homology"/>
<dbReference type="PANTHER" id="PTHR15680">
    <property type="entry name" value="RIBOSOMAL PROTEIN L19"/>
    <property type="match status" value="1"/>
</dbReference>
<feature type="compositionally biased region" description="Low complexity" evidence="5">
    <location>
        <begin position="173"/>
        <end position="185"/>
    </location>
</feature>
<accession>A0A1F5EBH3</accession>
<feature type="region of interest" description="Disordered" evidence="5">
    <location>
        <begin position="134"/>
        <end position="226"/>
    </location>
</feature>
<dbReference type="SUPFAM" id="SSF50104">
    <property type="entry name" value="Translation proteins SH3-like domain"/>
    <property type="match status" value="1"/>
</dbReference>
<dbReference type="EMBL" id="MEZX01000002">
    <property type="protein sequence ID" value="OGD64616.1"/>
    <property type="molecule type" value="Genomic_DNA"/>
</dbReference>
<name>A0A1F5EBH3_9BACT</name>
<evidence type="ECO:0000256" key="4">
    <source>
        <dbReference type="RuleBase" id="RU000559"/>
    </source>
</evidence>
<dbReference type="InterPro" id="IPR001857">
    <property type="entry name" value="Ribosomal_bL19"/>
</dbReference>
<keyword evidence="2 6" id="KW-0689">Ribosomal protein</keyword>
<organism evidence="6 7">
    <name type="scientific">Candidatus Berkelbacteria bacterium RIFCSPLOWO2_01_FULL_50_28</name>
    <dbReference type="NCBI Taxonomy" id="1797471"/>
    <lineage>
        <taxon>Bacteria</taxon>
        <taxon>Candidatus Berkelbacteria</taxon>
    </lineage>
</organism>
<sequence length="226" mass="24496">MDIGAILKTVEASSRKVKVAEVRVGETVKVHYRIKEGNKLRLQIFEGLVIGVTKPKTLQGSFTVRKVIDGVGVERTFPFHSPHIAKLERIKSGKVRRAKLNFVREYALSRRFKLKDKGVAGSVWEEVAKEQQEIAKEESKEEASIEGELGAGNLELDEAKNEPVLSTDSETQSPVPSAESPSSEVAKPEESADNKTDELSGQSAGADGGDASGEPVEEKGIESPQA</sequence>
<evidence type="ECO:0000256" key="5">
    <source>
        <dbReference type="SAM" id="MobiDB-lite"/>
    </source>
</evidence>
<reference evidence="6 7" key="1">
    <citation type="journal article" date="2016" name="Nat. Commun.">
        <title>Thousands of microbial genomes shed light on interconnected biogeochemical processes in an aquifer system.</title>
        <authorList>
            <person name="Anantharaman K."/>
            <person name="Brown C.T."/>
            <person name="Hug L.A."/>
            <person name="Sharon I."/>
            <person name="Castelle C.J."/>
            <person name="Probst A.J."/>
            <person name="Thomas B.C."/>
            <person name="Singh A."/>
            <person name="Wilkins M.J."/>
            <person name="Karaoz U."/>
            <person name="Brodie E.L."/>
            <person name="Williams K.H."/>
            <person name="Hubbard S.S."/>
            <person name="Banfield J.F."/>
        </authorList>
    </citation>
    <scope>NUCLEOTIDE SEQUENCE [LARGE SCALE GENOMIC DNA]</scope>
</reference>
<dbReference type="Gene3D" id="2.30.30.790">
    <property type="match status" value="1"/>
</dbReference>
<dbReference type="AlphaFoldDB" id="A0A1F5EBH3"/>
<dbReference type="InterPro" id="IPR038657">
    <property type="entry name" value="Ribosomal_bL19_sf"/>
</dbReference>
<comment type="function">
    <text evidence="4">This protein is located at the 30S-50S ribosomal subunit interface and may play a role in the structure and function of the aminoacyl-tRNA binding site.</text>
</comment>
<dbReference type="InterPro" id="IPR008991">
    <property type="entry name" value="Translation_prot_SH3-like_sf"/>
</dbReference>
<protein>
    <recommendedName>
        <fullName evidence="4">50S ribosomal protein L19</fullName>
    </recommendedName>
</protein>
<evidence type="ECO:0000256" key="1">
    <source>
        <dbReference type="ARBA" id="ARBA00005781"/>
    </source>
</evidence>
<dbReference type="GO" id="GO:0006412">
    <property type="term" value="P:translation"/>
    <property type="evidence" value="ECO:0007669"/>
    <property type="project" value="InterPro"/>
</dbReference>
<evidence type="ECO:0000256" key="2">
    <source>
        <dbReference type="ARBA" id="ARBA00022980"/>
    </source>
</evidence>
<evidence type="ECO:0000256" key="3">
    <source>
        <dbReference type="ARBA" id="ARBA00023274"/>
    </source>
</evidence>
<dbReference type="Pfam" id="PF01245">
    <property type="entry name" value="Ribosomal_L19"/>
    <property type="match status" value="1"/>
</dbReference>
<dbReference type="Proteomes" id="UP000177481">
    <property type="component" value="Unassembled WGS sequence"/>
</dbReference>
<feature type="compositionally biased region" description="Basic and acidic residues" evidence="5">
    <location>
        <begin position="216"/>
        <end position="226"/>
    </location>
</feature>